<name>A0A9X1CDT6_9BACI</name>
<evidence type="ECO:0000256" key="4">
    <source>
        <dbReference type="PROSITE-ProRule" id="PRU00335"/>
    </source>
</evidence>
<evidence type="ECO:0000256" key="2">
    <source>
        <dbReference type="ARBA" id="ARBA00023125"/>
    </source>
</evidence>
<comment type="caution">
    <text evidence="6">The sequence shown here is derived from an EMBL/GenBank/DDBJ whole genome shotgun (WGS) entry which is preliminary data.</text>
</comment>
<dbReference type="AlphaFoldDB" id="A0A9X1CDT6"/>
<dbReference type="SUPFAM" id="SSF46689">
    <property type="entry name" value="Homeodomain-like"/>
    <property type="match status" value="1"/>
</dbReference>
<keyword evidence="3" id="KW-0804">Transcription</keyword>
<keyword evidence="7" id="KW-1185">Reference proteome</keyword>
<proteinExistence type="predicted"/>
<dbReference type="InterPro" id="IPR009057">
    <property type="entry name" value="Homeodomain-like_sf"/>
</dbReference>
<reference evidence="6" key="1">
    <citation type="submission" date="2021-03" db="EMBL/GenBank/DDBJ databases">
        <title>Genomic Encyclopedia of Type Strains, Phase IV (KMG-IV): sequencing the most valuable type-strain genomes for metagenomic binning, comparative biology and taxonomic classification.</title>
        <authorList>
            <person name="Goeker M."/>
        </authorList>
    </citation>
    <scope>NUCLEOTIDE SEQUENCE</scope>
    <source>
        <strain evidence="6">DSM 107338</strain>
    </source>
</reference>
<evidence type="ECO:0000256" key="3">
    <source>
        <dbReference type="ARBA" id="ARBA00023163"/>
    </source>
</evidence>
<accession>A0A9X1CDT6</accession>
<dbReference type="PANTHER" id="PTHR47506:SF6">
    <property type="entry name" value="HTH-TYPE TRANSCRIPTIONAL REPRESSOR NEMR"/>
    <property type="match status" value="1"/>
</dbReference>
<dbReference type="PRINTS" id="PR00455">
    <property type="entry name" value="HTHTETR"/>
</dbReference>
<dbReference type="InterPro" id="IPR001647">
    <property type="entry name" value="HTH_TetR"/>
</dbReference>
<dbReference type="Pfam" id="PF00440">
    <property type="entry name" value="TetR_N"/>
    <property type="match status" value="1"/>
</dbReference>
<gene>
    <name evidence="6" type="ORF">J2Z64_003719</name>
</gene>
<dbReference type="PANTHER" id="PTHR47506">
    <property type="entry name" value="TRANSCRIPTIONAL REGULATORY PROTEIN"/>
    <property type="match status" value="1"/>
</dbReference>
<feature type="domain" description="HTH tetR-type" evidence="5">
    <location>
        <begin position="9"/>
        <end position="69"/>
    </location>
</feature>
<dbReference type="PROSITE" id="PS50977">
    <property type="entry name" value="HTH_TETR_2"/>
    <property type="match status" value="1"/>
</dbReference>
<protein>
    <submittedName>
        <fullName evidence="6">AcrR family transcriptional regulator</fullName>
    </submittedName>
</protein>
<dbReference type="InterPro" id="IPR049484">
    <property type="entry name" value="Rv0078-like_C"/>
</dbReference>
<sequence>MKRNKEETNATISQLKEVARKHFTEQGYAATVLDQIVMEAQLTRGAIYHHFGSKKGLFLAVLDSVQNEVAERVEAEAALSDDVWEQLILGCRAFITAAVEPKNKRIMLIDGPAVLGWETWRSMDEQSSMRLLHEQLQLMQQGGHFISISIVALTHILSGALNESALWIAQVSDTEQKVDETMEIISQLLEKFKS</sequence>
<evidence type="ECO:0000313" key="6">
    <source>
        <dbReference type="EMBL" id="MBP2079421.1"/>
    </source>
</evidence>
<dbReference type="Pfam" id="PF21351">
    <property type="entry name" value="TetR_C_41"/>
    <property type="match status" value="1"/>
</dbReference>
<dbReference type="Proteomes" id="UP001138793">
    <property type="component" value="Unassembled WGS sequence"/>
</dbReference>
<keyword evidence="2 4" id="KW-0238">DNA-binding</keyword>
<keyword evidence="1" id="KW-0805">Transcription regulation</keyword>
<feature type="DNA-binding region" description="H-T-H motif" evidence="4">
    <location>
        <begin position="32"/>
        <end position="51"/>
    </location>
</feature>
<evidence type="ECO:0000259" key="5">
    <source>
        <dbReference type="PROSITE" id="PS50977"/>
    </source>
</evidence>
<organism evidence="6 7">
    <name type="scientific">Oceanobacillus polygoni</name>
    <dbReference type="NCBI Taxonomy" id="1235259"/>
    <lineage>
        <taxon>Bacteria</taxon>
        <taxon>Bacillati</taxon>
        <taxon>Bacillota</taxon>
        <taxon>Bacilli</taxon>
        <taxon>Bacillales</taxon>
        <taxon>Bacillaceae</taxon>
        <taxon>Oceanobacillus</taxon>
    </lineage>
</organism>
<evidence type="ECO:0000256" key="1">
    <source>
        <dbReference type="ARBA" id="ARBA00023015"/>
    </source>
</evidence>
<dbReference type="GO" id="GO:0003677">
    <property type="term" value="F:DNA binding"/>
    <property type="evidence" value="ECO:0007669"/>
    <property type="project" value="UniProtKB-UniRule"/>
</dbReference>
<dbReference type="OrthoDB" id="9814200at2"/>
<dbReference type="EMBL" id="JAGGMB010000016">
    <property type="protein sequence ID" value="MBP2079421.1"/>
    <property type="molecule type" value="Genomic_DNA"/>
</dbReference>
<dbReference type="RefSeq" id="WP_149473560.1">
    <property type="nucleotide sequence ID" value="NZ_JAGGMB010000016.1"/>
</dbReference>
<evidence type="ECO:0000313" key="7">
    <source>
        <dbReference type="Proteomes" id="UP001138793"/>
    </source>
</evidence>
<dbReference type="Gene3D" id="1.10.357.10">
    <property type="entry name" value="Tetracycline Repressor, domain 2"/>
    <property type="match status" value="1"/>
</dbReference>